<dbReference type="Gene3D" id="3.40.50.150">
    <property type="entry name" value="Vaccinia Virus protein VP39"/>
    <property type="match status" value="1"/>
</dbReference>
<dbReference type="InterPro" id="IPR050508">
    <property type="entry name" value="Methyltransf_Superfamily"/>
</dbReference>
<dbReference type="PANTHER" id="PTHR42912">
    <property type="entry name" value="METHYLTRANSFERASE"/>
    <property type="match status" value="1"/>
</dbReference>
<reference evidence="2 3" key="1">
    <citation type="journal article" date="2011" name="J. Bacteriol.">
        <title>Genome sequence of the mercury-methylating and pleomorphic Desulfovibrio africanus Strain Walvis Bay.</title>
        <authorList>
            <person name="Brown S.D."/>
            <person name="Wall J.D."/>
            <person name="Kucken A.M."/>
            <person name="Gilmour C.C."/>
            <person name="Podar M."/>
            <person name="Brandt C.C."/>
            <person name="Teshima H."/>
            <person name="Detter J.C."/>
            <person name="Han C.S."/>
            <person name="Land M.L."/>
            <person name="Lucas S."/>
            <person name="Han J."/>
            <person name="Pennacchio L."/>
            <person name="Nolan M."/>
            <person name="Pitluck S."/>
            <person name="Woyke T."/>
            <person name="Goodwin L."/>
            <person name="Palumbo A.V."/>
            <person name="Elias D.A."/>
        </authorList>
    </citation>
    <scope>NUCLEOTIDE SEQUENCE [LARGE SCALE GENOMIC DNA]</scope>
    <source>
        <strain evidence="2 3">Walvis Bay</strain>
    </source>
</reference>
<dbReference type="Pfam" id="PF13649">
    <property type="entry name" value="Methyltransf_25"/>
    <property type="match status" value="1"/>
</dbReference>
<dbReference type="GO" id="GO:0008168">
    <property type="term" value="F:methyltransferase activity"/>
    <property type="evidence" value="ECO:0007669"/>
    <property type="project" value="UniProtKB-KW"/>
</dbReference>
<keyword evidence="2" id="KW-0489">Methyltransferase</keyword>
<dbReference type="RefSeq" id="WP_014259134.1">
    <property type="nucleotide sequence ID" value="NC_016629.1"/>
</dbReference>
<dbReference type="eggNOG" id="COG2226">
    <property type="taxonomic scope" value="Bacteria"/>
</dbReference>
<evidence type="ECO:0000313" key="2">
    <source>
        <dbReference type="EMBL" id="EGJ49318.1"/>
    </source>
</evidence>
<dbReference type="CDD" id="cd02440">
    <property type="entry name" value="AdoMet_MTases"/>
    <property type="match status" value="1"/>
</dbReference>
<sequence>MGRVYTGNRADGYQSIAPIYDLSTSWALAPLRREMRRLILSAGYGAAGRVLDLACGTGVLMAMLRRRGVRALGVDLSSAMLGKARRNGLTGSLARADATMLPVRDASVDCVCLVLALHENTREDQDAMLGEALRALRPGGKLILADWLTPRGVVAQAAHWLMHPVERAAGREHYRGFREFLRAGGLEGILARHGLVLECLDRRFLGALGLAVARQA</sequence>
<dbReference type="Proteomes" id="UP000007844">
    <property type="component" value="Chromosome"/>
</dbReference>
<dbReference type="AlphaFoldDB" id="F3YWD2"/>
<dbReference type="HOGENOM" id="CLU_098966_0_0_7"/>
<dbReference type="STRING" id="690850.Desaf_0970"/>
<evidence type="ECO:0000259" key="1">
    <source>
        <dbReference type="Pfam" id="PF13649"/>
    </source>
</evidence>
<dbReference type="EMBL" id="CP003221">
    <property type="protein sequence ID" value="EGJ49318.1"/>
    <property type="molecule type" value="Genomic_DNA"/>
</dbReference>
<keyword evidence="2" id="KW-0808">Transferase</keyword>
<feature type="domain" description="Methyltransferase" evidence="1">
    <location>
        <begin position="50"/>
        <end position="140"/>
    </location>
</feature>
<proteinExistence type="predicted"/>
<dbReference type="GO" id="GO:0032259">
    <property type="term" value="P:methylation"/>
    <property type="evidence" value="ECO:0007669"/>
    <property type="project" value="UniProtKB-KW"/>
</dbReference>
<dbReference type="InterPro" id="IPR029063">
    <property type="entry name" value="SAM-dependent_MTases_sf"/>
</dbReference>
<protein>
    <submittedName>
        <fullName evidence="2">Methyltransferase type 11</fullName>
    </submittedName>
</protein>
<gene>
    <name evidence="2" type="ORF">Desaf_0970</name>
</gene>
<dbReference type="InterPro" id="IPR041698">
    <property type="entry name" value="Methyltransf_25"/>
</dbReference>
<keyword evidence="3" id="KW-1185">Reference proteome</keyword>
<accession>F3YWD2</accession>
<dbReference type="SUPFAM" id="SSF53335">
    <property type="entry name" value="S-adenosyl-L-methionine-dependent methyltransferases"/>
    <property type="match status" value="1"/>
</dbReference>
<dbReference type="KEGG" id="daf:Desaf_0970"/>
<name>F3YWD2_DESAF</name>
<organism evidence="2 3">
    <name type="scientific">Desulfocurvibacter africanus subsp. africanus str. Walvis Bay</name>
    <dbReference type="NCBI Taxonomy" id="690850"/>
    <lineage>
        <taxon>Bacteria</taxon>
        <taxon>Pseudomonadati</taxon>
        <taxon>Thermodesulfobacteriota</taxon>
        <taxon>Desulfovibrionia</taxon>
        <taxon>Desulfovibrionales</taxon>
        <taxon>Desulfovibrionaceae</taxon>
        <taxon>Desulfocurvibacter</taxon>
    </lineage>
</organism>
<evidence type="ECO:0000313" key="3">
    <source>
        <dbReference type="Proteomes" id="UP000007844"/>
    </source>
</evidence>